<dbReference type="PROSITE" id="PS00894">
    <property type="entry name" value="HTH_DEOR_1"/>
    <property type="match status" value="1"/>
</dbReference>
<sequence length="262" mass="27407">MYAEERQRAIADLITEHGRAAVNELAERFAVTGETVRRDLDVLERSGHLRRVHGGAVPMRAIRIAESGVDVRAETNPADKRAIGAAAARFAPHDGGTLLIDAGTTTIEAARSLPRDRTLSVFTNSVAVAGVLAMTMTAGRGGHTLDLHILGGRVRGLTQAAVGVSAVSALARLRVDVAFVGTNALSVGQGLATPDPDEAAVKAAMIAAANRVVVLCDSSKLERDDVVSFGSLDDIDVLVTDDGITTEFSHELTDKGVEVVIA</sequence>
<dbReference type="InterPro" id="IPR018356">
    <property type="entry name" value="Tscrpt_reg_HTH_DeoR_CS"/>
</dbReference>
<evidence type="ECO:0000256" key="5">
    <source>
        <dbReference type="ARBA" id="ARBA00023163"/>
    </source>
</evidence>
<dbReference type="SUPFAM" id="SSF46785">
    <property type="entry name" value="Winged helix' DNA-binding domain"/>
    <property type="match status" value="1"/>
</dbReference>
<dbReference type="GO" id="GO:0003677">
    <property type="term" value="F:DNA binding"/>
    <property type="evidence" value="ECO:0007669"/>
    <property type="project" value="UniProtKB-KW"/>
</dbReference>
<dbReference type="Gene3D" id="3.40.50.1360">
    <property type="match status" value="1"/>
</dbReference>
<keyword evidence="5" id="KW-0804">Transcription</keyword>
<dbReference type="Gene3D" id="1.10.10.10">
    <property type="entry name" value="Winged helix-like DNA-binding domain superfamily/Winged helix DNA-binding domain"/>
    <property type="match status" value="1"/>
</dbReference>
<dbReference type="Proteomes" id="UP000621454">
    <property type="component" value="Unassembled WGS sequence"/>
</dbReference>
<gene>
    <name evidence="8" type="ORF">GCM10011489_12710</name>
</gene>
<keyword evidence="4" id="KW-0238">DNA-binding</keyword>
<dbReference type="PANTHER" id="PTHR30363:SF4">
    <property type="entry name" value="GLYCEROL-3-PHOSPHATE REGULON REPRESSOR"/>
    <property type="match status" value="1"/>
</dbReference>
<keyword evidence="2" id="KW-0678">Repressor</keyword>
<dbReference type="AlphaFoldDB" id="A0A916T1F1"/>
<dbReference type="PRINTS" id="PR00037">
    <property type="entry name" value="HTHLACR"/>
</dbReference>
<dbReference type="InterPro" id="IPR036390">
    <property type="entry name" value="WH_DNA-bd_sf"/>
</dbReference>
<keyword evidence="3" id="KW-0805">Transcription regulation</keyword>
<comment type="function">
    <text evidence="6">Repressor of the lactose catabolism operon. Galactose-6-phosphate is the inducer.</text>
</comment>
<evidence type="ECO:0000256" key="1">
    <source>
        <dbReference type="ARBA" id="ARBA00021390"/>
    </source>
</evidence>
<evidence type="ECO:0000313" key="8">
    <source>
        <dbReference type="EMBL" id="GGB26001.1"/>
    </source>
</evidence>
<evidence type="ECO:0000256" key="2">
    <source>
        <dbReference type="ARBA" id="ARBA00022491"/>
    </source>
</evidence>
<organism evidence="8 9">
    <name type="scientific">Gordonia jinhuaensis</name>
    <dbReference type="NCBI Taxonomy" id="1517702"/>
    <lineage>
        <taxon>Bacteria</taxon>
        <taxon>Bacillati</taxon>
        <taxon>Actinomycetota</taxon>
        <taxon>Actinomycetes</taxon>
        <taxon>Mycobacteriales</taxon>
        <taxon>Gordoniaceae</taxon>
        <taxon>Gordonia</taxon>
    </lineage>
</organism>
<dbReference type="RefSeq" id="WP_188585745.1">
    <property type="nucleotide sequence ID" value="NZ_BMGC01000006.1"/>
</dbReference>
<reference evidence="8" key="2">
    <citation type="submission" date="2020-09" db="EMBL/GenBank/DDBJ databases">
        <authorList>
            <person name="Sun Q."/>
            <person name="Zhou Y."/>
        </authorList>
    </citation>
    <scope>NUCLEOTIDE SEQUENCE</scope>
    <source>
        <strain evidence="8">CGMCC 1.12827</strain>
    </source>
</reference>
<dbReference type="PANTHER" id="PTHR30363">
    <property type="entry name" value="HTH-TYPE TRANSCRIPTIONAL REGULATOR SRLR-RELATED"/>
    <property type="match status" value="1"/>
</dbReference>
<dbReference type="SMART" id="SM00420">
    <property type="entry name" value="HTH_DEOR"/>
    <property type="match status" value="1"/>
</dbReference>
<comment type="caution">
    <text evidence="8">The sequence shown here is derived from an EMBL/GenBank/DDBJ whole genome shotgun (WGS) entry which is preliminary data.</text>
</comment>
<dbReference type="InterPro" id="IPR036388">
    <property type="entry name" value="WH-like_DNA-bd_sf"/>
</dbReference>
<evidence type="ECO:0000259" key="7">
    <source>
        <dbReference type="PROSITE" id="PS51000"/>
    </source>
</evidence>
<evidence type="ECO:0000256" key="4">
    <source>
        <dbReference type="ARBA" id="ARBA00023125"/>
    </source>
</evidence>
<dbReference type="SMART" id="SM01134">
    <property type="entry name" value="DeoRC"/>
    <property type="match status" value="1"/>
</dbReference>
<dbReference type="InterPro" id="IPR037171">
    <property type="entry name" value="NagB/RpiA_transferase-like"/>
</dbReference>
<accession>A0A916T1F1</accession>
<evidence type="ECO:0000256" key="6">
    <source>
        <dbReference type="ARBA" id="ARBA00024937"/>
    </source>
</evidence>
<dbReference type="GO" id="GO:0003700">
    <property type="term" value="F:DNA-binding transcription factor activity"/>
    <property type="evidence" value="ECO:0007669"/>
    <property type="project" value="InterPro"/>
</dbReference>
<feature type="domain" description="HTH deoR-type" evidence="7">
    <location>
        <begin position="3"/>
        <end position="58"/>
    </location>
</feature>
<proteinExistence type="predicted"/>
<evidence type="ECO:0000256" key="3">
    <source>
        <dbReference type="ARBA" id="ARBA00023015"/>
    </source>
</evidence>
<reference evidence="8" key="1">
    <citation type="journal article" date="2014" name="Int. J. Syst. Evol. Microbiol.">
        <title>Complete genome sequence of Corynebacterium casei LMG S-19264T (=DSM 44701T), isolated from a smear-ripened cheese.</title>
        <authorList>
            <consortium name="US DOE Joint Genome Institute (JGI-PGF)"/>
            <person name="Walter F."/>
            <person name="Albersmeier A."/>
            <person name="Kalinowski J."/>
            <person name="Ruckert C."/>
        </authorList>
    </citation>
    <scope>NUCLEOTIDE SEQUENCE</scope>
    <source>
        <strain evidence="8">CGMCC 1.12827</strain>
    </source>
</reference>
<dbReference type="Pfam" id="PF00455">
    <property type="entry name" value="DeoRC"/>
    <property type="match status" value="1"/>
</dbReference>
<dbReference type="EMBL" id="BMGC01000006">
    <property type="protein sequence ID" value="GGB26001.1"/>
    <property type="molecule type" value="Genomic_DNA"/>
</dbReference>
<dbReference type="InterPro" id="IPR001034">
    <property type="entry name" value="DeoR_HTH"/>
</dbReference>
<dbReference type="SUPFAM" id="SSF100950">
    <property type="entry name" value="NagB/RpiA/CoA transferase-like"/>
    <property type="match status" value="1"/>
</dbReference>
<dbReference type="Pfam" id="PF08220">
    <property type="entry name" value="HTH_DeoR"/>
    <property type="match status" value="1"/>
</dbReference>
<protein>
    <recommendedName>
        <fullName evidence="1">Lactose phosphotransferase system repressor</fullName>
    </recommendedName>
</protein>
<evidence type="ECO:0000313" key="9">
    <source>
        <dbReference type="Proteomes" id="UP000621454"/>
    </source>
</evidence>
<keyword evidence="9" id="KW-1185">Reference proteome</keyword>
<dbReference type="InterPro" id="IPR014036">
    <property type="entry name" value="DeoR-like_C"/>
</dbReference>
<name>A0A916T1F1_9ACTN</name>
<dbReference type="PROSITE" id="PS51000">
    <property type="entry name" value="HTH_DEOR_2"/>
    <property type="match status" value="1"/>
</dbReference>
<dbReference type="InterPro" id="IPR050313">
    <property type="entry name" value="Carb_Metab_HTH_regulators"/>
</dbReference>